<dbReference type="SMART" id="SM00671">
    <property type="entry name" value="SEL1"/>
    <property type="match status" value="2"/>
</dbReference>
<evidence type="ECO:0000313" key="3">
    <source>
        <dbReference type="EMBL" id="PNU03043.1"/>
    </source>
</evidence>
<evidence type="ECO:0000259" key="2">
    <source>
        <dbReference type="PROSITE" id="PS51724"/>
    </source>
</evidence>
<comment type="caution">
    <text evidence="3">The sequence shown here is derived from an EMBL/GenBank/DDBJ whole genome shotgun (WGS) entry which is preliminary data.</text>
</comment>
<dbReference type="InterPro" id="IPR036680">
    <property type="entry name" value="SPOR-like_sf"/>
</dbReference>
<dbReference type="Gene3D" id="1.25.40.10">
    <property type="entry name" value="Tetratricopeptide repeat domain"/>
    <property type="match status" value="1"/>
</dbReference>
<dbReference type="Gene3D" id="3.30.70.1070">
    <property type="entry name" value="Sporulation related repeat"/>
    <property type="match status" value="1"/>
</dbReference>
<dbReference type="Proteomes" id="UP000236327">
    <property type="component" value="Unassembled WGS sequence"/>
</dbReference>
<feature type="region of interest" description="Disordered" evidence="1">
    <location>
        <begin position="210"/>
        <end position="259"/>
    </location>
</feature>
<dbReference type="InterPro" id="IPR006597">
    <property type="entry name" value="Sel1-like"/>
</dbReference>
<dbReference type="SUPFAM" id="SSF110997">
    <property type="entry name" value="Sporulation related repeat"/>
    <property type="match status" value="1"/>
</dbReference>
<dbReference type="SUPFAM" id="SSF81901">
    <property type="entry name" value="HCP-like"/>
    <property type="match status" value="1"/>
</dbReference>
<gene>
    <name evidence="3" type="ORF">A8V01_08070</name>
</gene>
<name>A0A2K2FW89_9SPHN</name>
<dbReference type="Pfam" id="PF08238">
    <property type="entry name" value="Sel1"/>
    <property type="match status" value="2"/>
</dbReference>
<dbReference type="InterPro" id="IPR011990">
    <property type="entry name" value="TPR-like_helical_dom_sf"/>
</dbReference>
<feature type="compositionally biased region" description="Pro residues" evidence="1">
    <location>
        <begin position="229"/>
        <end position="247"/>
    </location>
</feature>
<dbReference type="EMBL" id="LYMM01000062">
    <property type="protein sequence ID" value="PNU03043.1"/>
    <property type="molecule type" value="Genomic_DNA"/>
</dbReference>
<evidence type="ECO:0000313" key="4">
    <source>
        <dbReference type="Proteomes" id="UP000236327"/>
    </source>
</evidence>
<dbReference type="GO" id="GO:0042834">
    <property type="term" value="F:peptidoglycan binding"/>
    <property type="evidence" value="ECO:0007669"/>
    <property type="project" value="InterPro"/>
</dbReference>
<proteinExistence type="predicted"/>
<evidence type="ECO:0000256" key="1">
    <source>
        <dbReference type="SAM" id="MobiDB-lite"/>
    </source>
</evidence>
<feature type="domain" description="SPOR" evidence="2">
    <location>
        <begin position="256"/>
        <end position="334"/>
    </location>
</feature>
<reference evidence="3 4" key="1">
    <citation type="submission" date="2016-05" db="EMBL/GenBank/DDBJ databases">
        <title>Complete genome sequence of Novosphingobium guangzhouense SA925(T).</title>
        <authorList>
            <person name="Sha S."/>
        </authorList>
    </citation>
    <scope>NUCLEOTIDE SEQUENCE [LARGE SCALE GENOMIC DNA]</scope>
    <source>
        <strain evidence="3 4">SA925</strain>
    </source>
</reference>
<feature type="compositionally biased region" description="Low complexity" evidence="1">
    <location>
        <begin position="248"/>
        <end position="257"/>
    </location>
</feature>
<dbReference type="InterPro" id="IPR052748">
    <property type="entry name" value="ISR_Activator"/>
</dbReference>
<dbReference type="PROSITE" id="PS51724">
    <property type="entry name" value="SPOR"/>
    <property type="match status" value="1"/>
</dbReference>
<dbReference type="PANTHER" id="PTHR45011:SF1">
    <property type="entry name" value="DAP3-BINDING CELL DEATH ENHANCER 1"/>
    <property type="match status" value="1"/>
</dbReference>
<dbReference type="Pfam" id="PF05036">
    <property type="entry name" value="SPOR"/>
    <property type="match status" value="1"/>
</dbReference>
<dbReference type="InterPro" id="IPR007730">
    <property type="entry name" value="SPOR-like_dom"/>
</dbReference>
<dbReference type="PANTHER" id="PTHR45011">
    <property type="entry name" value="DAP3-BINDING CELL DEATH ENHANCER 1"/>
    <property type="match status" value="1"/>
</dbReference>
<protein>
    <submittedName>
        <fullName evidence="3">Sporulation protein</fullName>
    </submittedName>
</protein>
<sequence>MTAAVIAFALPAWAGVQAAPAAGTSVKDGVDAWSAGNYDGAVRIWQPLADRGDPDAQFNLAQAYKLGRGEPLDLSRAEALYGMAAAKGHVQAADAYGLLLFQRGERQRALPYIRNSAARGDPRAQYILGVAHFNGDLVPKDWVRAYALASLARQAGLPQATSALEQMDRSIPLEDRQKSVVLAQQLAAETQANRQQLTASSELGTHAPIAVASNAPPPARPAAAKPEPQTSPAPAPAPVSKPQPAPAAKPATAPRPVTSGPWRVQLGAFGVAGNAEALWGKIKGRPELAGHPRALVPAGKLTKLQATGFASKADADAACARLTAGGFGCLPSRD</sequence>
<accession>A0A2K2FW89</accession>
<organism evidence="3 4">
    <name type="scientific">Novosphingobium guangzhouense</name>
    <dbReference type="NCBI Taxonomy" id="1850347"/>
    <lineage>
        <taxon>Bacteria</taxon>
        <taxon>Pseudomonadati</taxon>
        <taxon>Pseudomonadota</taxon>
        <taxon>Alphaproteobacteria</taxon>
        <taxon>Sphingomonadales</taxon>
        <taxon>Sphingomonadaceae</taxon>
        <taxon>Novosphingobium</taxon>
    </lineage>
</organism>
<keyword evidence="4" id="KW-1185">Reference proteome</keyword>
<dbReference type="AlphaFoldDB" id="A0A2K2FW89"/>